<dbReference type="SUPFAM" id="SSF82689">
    <property type="entry name" value="Mechanosensitive channel protein MscS (YggB), C-terminal domain"/>
    <property type="match status" value="1"/>
</dbReference>
<dbReference type="InterPro" id="IPR011066">
    <property type="entry name" value="MscS_channel_C_sf"/>
</dbReference>
<comment type="subcellular location">
    <subcellularLocation>
        <location evidence="1">Cell membrane</location>
        <topology evidence="1">Multi-pass membrane protein</topology>
    </subcellularLocation>
</comment>
<feature type="domain" description="Mechanosensitive ion channel MscS C-terminal" evidence="9">
    <location>
        <begin position="207"/>
        <end position="289"/>
    </location>
</feature>
<name>A0A015TXW1_BACFG</name>
<evidence type="ECO:0000313" key="11">
    <source>
        <dbReference type="Proteomes" id="UP000020529"/>
    </source>
</evidence>
<keyword evidence="5 7" id="KW-1133">Transmembrane helix</keyword>
<dbReference type="PATRIC" id="fig|1339315.3.peg.1314"/>
<evidence type="ECO:0000256" key="7">
    <source>
        <dbReference type="SAM" id="Phobius"/>
    </source>
</evidence>
<dbReference type="InterPro" id="IPR006686">
    <property type="entry name" value="MscS_channel_CS"/>
</dbReference>
<dbReference type="Gene3D" id="3.30.70.100">
    <property type="match status" value="1"/>
</dbReference>
<feature type="domain" description="Mechanosensitive ion channel MscS" evidence="8">
    <location>
        <begin position="136"/>
        <end position="200"/>
    </location>
</feature>
<keyword evidence="6 7" id="KW-0472">Membrane</keyword>
<keyword evidence="3" id="KW-1003">Cell membrane</keyword>
<dbReference type="Gene3D" id="2.30.30.60">
    <property type="match status" value="1"/>
</dbReference>
<dbReference type="Proteomes" id="UP000020529">
    <property type="component" value="Unassembled WGS sequence"/>
</dbReference>
<evidence type="ECO:0000259" key="8">
    <source>
        <dbReference type="Pfam" id="PF00924"/>
    </source>
</evidence>
<dbReference type="InterPro" id="IPR006685">
    <property type="entry name" value="MscS_channel_2nd"/>
</dbReference>
<feature type="transmembrane region" description="Helical" evidence="7">
    <location>
        <begin position="117"/>
        <end position="148"/>
    </location>
</feature>
<keyword evidence="4 7" id="KW-0812">Transmembrane</keyword>
<dbReference type="PANTHER" id="PTHR30221">
    <property type="entry name" value="SMALL-CONDUCTANCE MECHANOSENSITIVE CHANNEL"/>
    <property type="match status" value="1"/>
</dbReference>
<feature type="transmembrane region" description="Helical" evidence="7">
    <location>
        <begin position="51"/>
        <end position="69"/>
    </location>
</feature>
<comment type="similarity">
    <text evidence="2">Belongs to the MscS (TC 1.A.23) family.</text>
</comment>
<dbReference type="Pfam" id="PF00924">
    <property type="entry name" value="MS_channel_2nd"/>
    <property type="match status" value="1"/>
</dbReference>
<protein>
    <submittedName>
        <fullName evidence="10">Mechanosensitive ion channel family protein</fullName>
    </submittedName>
</protein>
<dbReference type="Pfam" id="PF21082">
    <property type="entry name" value="MS_channel_3rd"/>
    <property type="match status" value="1"/>
</dbReference>
<dbReference type="InterPro" id="IPR023408">
    <property type="entry name" value="MscS_beta-dom_sf"/>
</dbReference>
<organism evidence="10 11">
    <name type="scientific">Bacteroides fragilis str. 3988T(B)14</name>
    <dbReference type="NCBI Taxonomy" id="1339315"/>
    <lineage>
        <taxon>Bacteria</taxon>
        <taxon>Pseudomonadati</taxon>
        <taxon>Bacteroidota</taxon>
        <taxon>Bacteroidia</taxon>
        <taxon>Bacteroidales</taxon>
        <taxon>Bacteroidaceae</taxon>
        <taxon>Bacteroides</taxon>
    </lineage>
</organism>
<dbReference type="PANTHER" id="PTHR30221:SF1">
    <property type="entry name" value="SMALL-CONDUCTANCE MECHANOSENSITIVE CHANNEL"/>
    <property type="match status" value="1"/>
</dbReference>
<evidence type="ECO:0000256" key="2">
    <source>
        <dbReference type="ARBA" id="ARBA00008017"/>
    </source>
</evidence>
<evidence type="ECO:0000256" key="5">
    <source>
        <dbReference type="ARBA" id="ARBA00022989"/>
    </source>
</evidence>
<evidence type="ECO:0000313" key="10">
    <source>
        <dbReference type="EMBL" id="EXY75671.1"/>
    </source>
</evidence>
<comment type="caution">
    <text evidence="10">The sequence shown here is derived from an EMBL/GenBank/DDBJ whole genome shotgun (WGS) entry which is preliminary data.</text>
</comment>
<evidence type="ECO:0000256" key="4">
    <source>
        <dbReference type="ARBA" id="ARBA00022692"/>
    </source>
</evidence>
<evidence type="ECO:0000256" key="1">
    <source>
        <dbReference type="ARBA" id="ARBA00004651"/>
    </source>
</evidence>
<dbReference type="InterPro" id="IPR008910">
    <property type="entry name" value="MSC_TM_helix"/>
</dbReference>
<feature type="transmembrane region" description="Helical" evidence="7">
    <location>
        <begin position="89"/>
        <end position="111"/>
    </location>
</feature>
<dbReference type="InterPro" id="IPR010920">
    <property type="entry name" value="LSM_dom_sf"/>
</dbReference>
<dbReference type="RefSeq" id="WP_005801527.1">
    <property type="nucleotide sequence ID" value="NZ_JGCY01000228.1"/>
</dbReference>
<dbReference type="PROSITE" id="PS01246">
    <property type="entry name" value="UPF0003"/>
    <property type="match status" value="1"/>
</dbReference>
<dbReference type="InterPro" id="IPR045275">
    <property type="entry name" value="MscS_archaea/bacteria_type"/>
</dbReference>
<dbReference type="InterPro" id="IPR011014">
    <property type="entry name" value="MscS_channel_TM-2"/>
</dbReference>
<dbReference type="GO" id="GO:0005886">
    <property type="term" value="C:plasma membrane"/>
    <property type="evidence" value="ECO:0007669"/>
    <property type="project" value="UniProtKB-SubCell"/>
</dbReference>
<evidence type="ECO:0000256" key="6">
    <source>
        <dbReference type="ARBA" id="ARBA00023136"/>
    </source>
</evidence>
<dbReference type="InterPro" id="IPR049278">
    <property type="entry name" value="MS_channel_C"/>
</dbReference>
<accession>A0A015TXW1</accession>
<proteinExistence type="inferred from homology"/>
<dbReference type="GO" id="GO:0008381">
    <property type="term" value="F:mechanosensitive monoatomic ion channel activity"/>
    <property type="evidence" value="ECO:0007669"/>
    <property type="project" value="InterPro"/>
</dbReference>
<dbReference type="SUPFAM" id="SSF82861">
    <property type="entry name" value="Mechanosensitive channel protein MscS (YggB), transmembrane region"/>
    <property type="match status" value="1"/>
</dbReference>
<gene>
    <name evidence="10" type="ORF">M124_0505</name>
</gene>
<evidence type="ECO:0000256" key="3">
    <source>
        <dbReference type="ARBA" id="ARBA00022475"/>
    </source>
</evidence>
<sequence>MLLFQTTQQVADSLQVAAEKLDQAIAQADGLDKLGLITQQLIDSGIQAGGHILKAVIVFLVGRFLIRMLNRLVGRVMDKRNVDISIKTFVKSLVNILLTVLLIVSVVGALGVETTSFAALLASAGVAVGMALSGNLQNFAGGLVILLFKPYKVGDWIEAQSVSGTVKEIQIFHTILTTADNKLIYVPNGALSSGVVTNYSNQKTRRVEWIFGVDYGEDYNKVEKVVREVLTADKRILNDPAPFIALHALDASSVNVVVRVWVESGDYWGVYFDINKTIYATFNEKGINFPFPQLTVHQAPN</sequence>
<dbReference type="Pfam" id="PF05552">
    <property type="entry name" value="MS_channel_1st_1"/>
    <property type="match status" value="1"/>
</dbReference>
<evidence type="ECO:0000259" key="9">
    <source>
        <dbReference type="Pfam" id="PF21082"/>
    </source>
</evidence>
<reference evidence="10 11" key="1">
    <citation type="submission" date="2014-02" db="EMBL/GenBank/DDBJ databases">
        <authorList>
            <person name="Sears C."/>
            <person name="Carroll K."/>
            <person name="Sack B.R."/>
            <person name="Qadri F."/>
            <person name="Myers L.L."/>
            <person name="Chung G.-T."/>
            <person name="Escheverria P."/>
            <person name="Fraser C.M."/>
            <person name="Sadzewicz L."/>
            <person name="Shefchek K.A."/>
            <person name="Tallon L."/>
            <person name="Das S.P."/>
            <person name="Daugherty S."/>
            <person name="Mongodin E.F."/>
        </authorList>
    </citation>
    <scope>NUCLEOTIDE SEQUENCE [LARGE SCALE GENOMIC DNA]</scope>
    <source>
        <strain evidence="11">3988T(B)14</strain>
    </source>
</reference>
<dbReference type="AlphaFoldDB" id="A0A015TXW1"/>
<dbReference type="Gene3D" id="1.10.287.1260">
    <property type="match status" value="1"/>
</dbReference>
<dbReference type="SUPFAM" id="SSF50182">
    <property type="entry name" value="Sm-like ribonucleoproteins"/>
    <property type="match status" value="1"/>
</dbReference>
<dbReference type="EMBL" id="JGCY01000228">
    <property type="protein sequence ID" value="EXY75671.1"/>
    <property type="molecule type" value="Genomic_DNA"/>
</dbReference>